<dbReference type="InterPro" id="IPR039315">
    <property type="entry name" value="CheW"/>
</dbReference>
<dbReference type="GO" id="GO:0007165">
    <property type="term" value="P:signal transduction"/>
    <property type="evidence" value="ECO:0007669"/>
    <property type="project" value="InterPro"/>
</dbReference>
<dbReference type="EMBL" id="OMKW01000001">
    <property type="protein sequence ID" value="SPF27859.1"/>
    <property type="molecule type" value="Genomic_DNA"/>
</dbReference>
<organism evidence="2 3">
    <name type="scientific">Pontivivens insulae</name>
    <dbReference type="NCBI Taxonomy" id="1639689"/>
    <lineage>
        <taxon>Bacteria</taxon>
        <taxon>Pseudomonadati</taxon>
        <taxon>Pseudomonadota</taxon>
        <taxon>Alphaproteobacteria</taxon>
        <taxon>Rhodobacterales</taxon>
        <taxon>Paracoccaceae</taxon>
        <taxon>Pontivivens</taxon>
    </lineage>
</organism>
<keyword evidence="3" id="KW-1185">Reference proteome</keyword>
<dbReference type="PANTHER" id="PTHR22617">
    <property type="entry name" value="CHEMOTAXIS SENSOR HISTIDINE KINASE-RELATED"/>
    <property type="match status" value="1"/>
</dbReference>
<evidence type="ECO:0000313" key="2">
    <source>
        <dbReference type="EMBL" id="SPF27859.1"/>
    </source>
</evidence>
<reference evidence="2 3" key="1">
    <citation type="submission" date="2018-03" db="EMBL/GenBank/DDBJ databases">
        <authorList>
            <person name="Keele B.F."/>
        </authorList>
    </citation>
    <scope>NUCLEOTIDE SEQUENCE [LARGE SCALE GENOMIC DNA]</scope>
    <source>
        <strain evidence="2 3">CeCT 8812</strain>
    </source>
</reference>
<dbReference type="Pfam" id="PF01584">
    <property type="entry name" value="CheW"/>
    <property type="match status" value="1"/>
</dbReference>
<dbReference type="Gene3D" id="2.40.50.180">
    <property type="entry name" value="CheA-289, Domain 4"/>
    <property type="match status" value="1"/>
</dbReference>
<dbReference type="PANTHER" id="PTHR22617:SF23">
    <property type="entry name" value="CHEMOTAXIS PROTEIN CHEW"/>
    <property type="match status" value="1"/>
</dbReference>
<dbReference type="GO" id="GO:0006935">
    <property type="term" value="P:chemotaxis"/>
    <property type="evidence" value="ECO:0007669"/>
    <property type="project" value="InterPro"/>
</dbReference>
<dbReference type="GO" id="GO:0005829">
    <property type="term" value="C:cytosol"/>
    <property type="evidence" value="ECO:0007669"/>
    <property type="project" value="TreeGrafter"/>
</dbReference>
<name>A0A2R8A6K0_9RHOB</name>
<feature type="domain" description="CheW-like" evidence="1">
    <location>
        <begin position="24"/>
        <end position="161"/>
    </location>
</feature>
<gene>
    <name evidence="2" type="primary">cheW</name>
    <name evidence="2" type="ORF">POI8812_00154</name>
</gene>
<evidence type="ECO:0000259" key="1">
    <source>
        <dbReference type="PROSITE" id="PS50851"/>
    </source>
</evidence>
<protein>
    <submittedName>
        <fullName evidence="2">Chemotaxis protein CheW</fullName>
    </submittedName>
</protein>
<dbReference type="InterPro" id="IPR036061">
    <property type="entry name" value="CheW-like_dom_sf"/>
</dbReference>
<dbReference type="Proteomes" id="UP000244932">
    <property type="component" value="Unassembled WGS sequence"/>
</dbReference>
<accession>A0A2R8A6K0</accession>
<dbReference type="SUPFAM" id="SSF50341">
    <property type="entry name" value="CheW-like"/>
    <property type="match status" value="1"/>
</dbReference>
<evidence type="ECO:0000313" key="3">
    <source>
        <dbReference type="Proteomes" id="UP000244932"/>
    </source>
</evidence>
<dbReference type="PROSITE" id="PS50851">
    <property type="entry name" value="CHEW"/>
    <property type="match status" value="1"/>
</dbReference>
<dbReference type="Gene3D" id="2.30.30.40">
    <property type="entry name" value="SH3 Domains"/>
    <property type="match status" value="1"/>
</dbReference>
<dbReference type="InterPro" id="IPR002545">
    <property type="entry name" value="CheW-lke_dom"/>
</dbReference>
<dbReference type="RefSeq" id="WP_108780630.1">
    <property type="nucleotide sequence ID" value="NZ_OMKW01000001.1"/>
</dbReference>
<sequence>MMLTTQMIDASLEDETTPQADPETVQLVSFMVGGRVYAVDILTVREIRQPSYLTRLPNQPDHVRGVLNLRGAIVPVHDLGLMFGGQEVVVADLTVIVIVQVDDRVLGMLVDSVLDILTLAGSDIRLMPSGTDVPVVAGLYEGADGTITILELPAVFPGPHEQNREAG</sequence>
<dbReference type="AlphaFoldDB" id="A0A2R8A6K0"/>
<dbReference type="OrthoDB" id="9794382at2"/>
<dbReference type="SMART" id="SM00260">
    <property type="entry name" value="CheW"/>
    <property type="match status" value="1"/>
</dbReference>
<proteinExistence type="predicted"/>